<sequence length="85" mass="9841">MIHEIANSIKLMDGSYYEIGHAGCEKIARDNGEFWSIYVNGVKKTWIGREFIAYIDGQSQQPESYLADMSEEDREKFKDIHCDCD</sequence>
<evidence type="ECO:0000313" key="1">
    <source>
        <dbReference type="EMBL" id="QER66640.1"/>
    </source>
</evidence>
<dbReference type="OrthoDB" id="2323955at2"/>
<proteinExistence type="predicted"/>
<protein>
    <submittedName>
        <fullName evidence="1">Uncharacterized protein</fullName>
    </submittedName>
</protein>
<dbReference type="Proteomes" id="UP000325295">
    <property type="component" value="Chromosome"/>
</dbReference>
<evidence type="ECO:0000313" key="2">
    <source>
        <dbReference type="Proteomes" id="UP000325295"/>
    </source>
</evidence>
<dbReference type="EMBL" id="CP043939">
    <property type="protein sequence ID" value="QER66640.1"/>
    <property type="molecule type" value="Genomic_DNA"/>
</dbReference>
<reference evidence="1 2" key="1">
    <citation type="submission" date="2019-09" db="EMBL/GenBank/DDBJ databases">
        <title>Complete Genome Sequence of Lactobacillus nenjiangensis SH-Y15, isolated from sauerkraut.</title>
        <authorList>
            <person name="Yang H."/>
        </authorList>
    </citation>
    <scope>NUCLEOTIDE SEQUENCE [LARGE SCALE GENOMIC DNA]</scope>
    <source>
        <strain evidence="1 2">SH-Y15</strain>
    </source>
</reference>
<gene>
    <name evidence="1" type="ORF">F0161_01310</name>
</gene>
<dbReference type="KEGG" id="lnn:F0161_01310"/>
<keyword evidence="2" id="KW-1185">Reference proteome</keyword>
<dbReference type="AlphaFoldDB" id="A0A5P1WYA8"/>
<organism evidence="1 2">
    <name type="scientific">Paucilactobacillus nenjiangensis</name>
    <dbReference type="NCBI Taxonomy" id="1296540"/>
    <lineage>
        <taxon>Bacteria</taxon>
        <taxon>Bacillati</taxon>
        <taxon>Bacillota</taxon>
        <taxon>Bacilli</taxon>
        <taxon>Lactobacillales</taxon>
        <taxon>Lactobacillaceae</taxon>
        <taxon>Paucilactobacillus</taxon>
    </lineage>
</organism>
<name>A0A5P1WYA8_9LACO</name>
<dbReference type="RefSeq" id="WP_050884803.1">
    <property type="nucleotide sequence ID" value="NZ_CP043939.1"/>
</dbReference>
<accession>A0A5P1WYA8</accession>